<dbReference type="Proteomes" id="UP000673691">
    <property type="component" value="Unassembled WGS sequence"/>
</dbReference>
<protein>
    <submittedName>
        <fullName evidence="3">Armadillo-type protein</fullName>
    </submittedName>
</protein>
<gene>
    <name evidence="3" type="ORF">BJ554DRAFT_967</name>
</gene>
<dbReference type="InterPro" id="IPR050781">
    <property type="entry name" value="CWC22_splicing_factor"/>
</dbReference>
<evidence type="ECO:0000313" key="3">
    <source>
        <dbReference type="EMBL" id="KAG5458754.1"/>
    </source>
</evidence>
<sequence length="311" mass="33502">MSFLEDGVNEFEAYASDEAELSSEETELNSDGRGRAEGTDSESSEEIESGSDDEERTEGADSEGVEEDAEDRGSPGVAADGNDGGGIGCGSISDAPETDIYGRPRNLSAVAGSRKYVPPHLRKAPATKSEQQVRLHRQVQGLINRLSQSNIESIFVDVEKLYRENARNDVTSAITEIVLGTVAARSNLLHGFVILYAAFVAGIHRVVGVEFGAHVVQALVELYERHAEEARKPVLLEDGADAKGAKEANNLLQLLAEMYNFQVVASVLVHDILKSLVADLSEVNVEMLLTLIRGQSVFLSRGASFRLVGLS</sequence>
<dbReference type="EMBL" id="JAEFCI010007962">
    <property type="protein sequence ID" value="KAG5458754.1"/>
    <property type="molecule type" value="Genomic_DNA"/>
</dbReference>
<keyword evidence="4" id="KW-1185">Reference proteome</keyword>
<dbReference type="GO" id="GO:0003723">
    <property type="term" value="F:RNA binding"/>
    <property type="evidence" value="ECO:0007669"/>
    <property type="project" value="InterPro"/>
</dbReference>
<accession>A0A8H8DHG6</accession>
<feature type="region of interest" description="Disordered" evidence="1">
    <location>
        <begin position="1"/>
        <end position="101"/>
    </location>
</feature>
<dbReference type="InterPro" id="IPR016024">
    <property type="entry name" value="ARM-type_fold"/>
</dbReference>
<dbReference type="Gene3D" id="1.25.40.180">
    <property type="match status" value="1"/>
</dbReference>
<organism evidence="3 4">
    <name type="scientific">Olpidium bornovanus</name>
    <dbReference type="NCBI Taxonomy" id="278681"/>
    <lineage>
        <taxon>Eukaryota</taxon>
        <taxon>Fungi</taxon>
        <taxon>Fungi incertae sedis</taxon>
        <taxon>Olpidiomycota</taxon>
        <taxon>Olpidiomycotina</taxon>
        <taxon>Olpidiomycetes</taxon>
        <taxon>Olpidiales</taxon>
        <taxon>Olpidiaceae</taxon>
        <taxon>Olpidium</taxon>
    </lineage>
</organism>
<dbReference type="AlphaFoldDB" id="A0A8H8DHG6"/>
<dbReference type="OrthoDB" id="361797at2759"/>
<dbReference type="GO" id="GO:0042274">
    <property type="term" value="P:ribosomal small subunit biogenesis"/>
    <property type="evidence" value="ECO:0007669"/>
    <property type="project" value="TreeGrafter"/>
</dbReference>
<dbReference type="GO" id="GO:0005730">
    <property type="term" value="C:nucleolus"/>
    <property type="evidence" value="ECO:0007669"/>
    <property type="project" value="TreeGrafter"/>
</dbReference>
<evidence type="ECO:0000259" key="2">
    <source>
        <dbReference type="SMART" id="SM00543"/>
    </source>
</evidence>
<feature type="compositionally biased region" description="Acidic residues" evidence="1">
    <location>
        <begin position="15"/>
        <end position="28"/>
    </location>
</feature>
<proteinExistence type="predicted"/>
<reference evidence="3 4" key="1">
    <citation type="journal article" name="Sci. Rep.">
        <title>Genome-scale phylogenetic analyses confirm Olpidium as the closest living zoosporic fungus to the non-flagellated, terrestrial fungi.</title>
        <authorList>
            <person name="Chang Y."/>
            <person name="Rochon D."/>
            <person name="Sekimoto S."/>
            <person name="Wang Y."/>
            <person name="Chovatia M."/>
            <person name="Sandor L."/>
            <person name="Salamov A."/>
            <person name="Grigoriev I.V."/>
            <person name="Stajich J.E."/>
            <person name="Spatafora J.W."/>
        </authorList>
    </citation>
    <scope>NUCLEOTIDE SEQUENCE [LARGE SCALE GENOMIC DNA]</scope>
    <source>
        <strain evidence="3">S191</strain>
    </source>
</reference>
<dbReference type="SMART" id="SM00543">
    <property type="entry name" value="MIF4G"/>
    <property type="match status" value="1"/>
</dbReference>
<evidence type="ECO:0000256" key="1">
    <source>
        <dbReference type="SAM" id="MobiDB-lite"/>
    </source>
</evidence>
<dbReference type="Pfam" id="PF02854">
    <property type="entry name" value="MIF4G"/>
    <property type="match status" value="1"/>
</dbReference>
<evidence type="ECO:0000313" key="4">
    <source>
        <dbReference type="Proteomes" id="UP000673691"/>
    </source>
</evidence>
<comment type="caution">
    <text evidence="3">The sequence shown here is derived from an EMBL/GenBank/DDBJ whole genome shotgun (WGS) entry which is preliminary data.</text>
</comment>
<name>A0A8H8DHG6_9FUNG</name>
<feature type="domain" description="MIF4G" evidence="2">
    <location>
        <begin position="136"/>
        <end position="311"/>
    </location>
</feature>
<dbReference type="InterPro" id="IPR003890">
    <property type="entry name" value="MIF4G-like_typ-3"/>
</dbReference>
<dbReference type="PANTHER" id="PTHR18034">
    <property type="entry name" value="CELL CYCLE CONTROL PROTEIN CWF22-RELATED"/>
    <property type="match status" value="1"/>
</dbReference>
<feature type="compositionally biased region" description="Acidic residues" evidence="1">
    <location>
        <begin position="39"/>
        <end position="70"/>
    </location>
</feature>
<dbReference type="SUPFAM" id="SSF48371">
    <property type="entry name" value="ARM repeat"/>
    <property type="match status" value="1"/>
</dbReference>
<dbReference type="PANTHER" id="PTHR18034:SF4">
    <property type="entry name" value="NUCLEOLAR MIF4G DOMAIN-CONTAINING PROTEIN 1"/>
    <property type="match status" value="1"/>
</dbReference>